<feature type="signal peptide" evidence="1">
    <location>
        <begin position="1"/>
        <end position="21"/>
    </location>
</feature>
<evidence type="ECO:0000256" key="1">
    <source>
        <dbReference type="SAM" id="SignalP"/>
    </source>
</evidence>
<proteinExistence type="evidence at transcript level"/>
<accession>A0A023G0J5</accession>
<protein>
    <submittedName>
        <fullName evidence="2">Putative secreted protein</fullName>
    </submittedName>
</protein>
<feature type="chain" id="PRO_5001515904" evidence="1">
    <location>
        <begin position="22"/>
        <end position="111"/>
    </location>
</feature>
<name>A0A023G0J5_AMBTT</name>
<reference evidence="2" key="1">
    <citation type="submission" date="2014-03" db="EMBL/GenBank/DDBJ databases">
        <title>The sialotranscriptome of Amblyomma triste, Amblyomma parvum and Amblyomma cajennense ticks, uncovered by 454-based RNA-seq.</title>
        <authorList>
            <person name="Garcia G.R."/>
            <person name="Gardinassi L.G."/>
            <person name="Ribeiro J.M."/>
            <person name="Anatriello E."/>
            <person name="Ferreira B.R."/>
            <person name="Moreira H.N."/>
            <person name="Mafra C."/>
            <person name="Olegario M.M."/>
            <person name="Szabo P.J."/>
            <person name="Miranda-Santos I.K."/>
            <person name="Maruyama S.R."/>
        </authorList>
    </citation>
    <scope>NUCLEOTIDE SEQUENCE</scope>
    <source>
        <strain evidence="2">Mato Grasso do Sul</strain>
        <tissue evidence="2">Salivary glands</tissue>
    </source>
</reference>
<keyword evidence="1" id="KW-0732">Signal</keyword>
<dbReference type="AlphaFoldDB" id="A0A023G0J5"/>
<dbReference type="EMBL" id="GBBM01007732">
    <property type="protein sequence ID" value="JAC27686.1"/>
    <property type="molecule type" value="mRNA"/>
</dbReference>
<organism evidence="2">
    <name type="scientific">Amblyomma triste</name>
    <name type="common">Neotropical tick</name>
    <dbReference type="NCBI Taxonomy" id="251400"/>
    <lineage>
        <taxon>Eukaryota</taxon>
        <taxon>Metazoa</taxon>
        <taxon>Ecdysozoa</taxon>
        <taxon>Arthropoda</taxon>
        <taxon>Chelicerata</taxon>
        <taxon>Arachnida</taxon>
        <taxon>Acari</taxon>
        <taxon>Parasitiformes</taxon>
        <taxon>Ixodida</taxon>
        <taxon>Ixodoidea</taxon>
        <taxon>Ixodidae</taxon>
        <taxon>Amblyomminae</taxon>
        <taxon>Amblyomma</taxon>
    </lineage>
</organism>
<sequence length="111" mass="12474">MFNIFFILCCASVLSTAGSSAFRKKGGAEPVVAMRRRYTKSLRQITVIFSKEVRHSARLAEGVHVFCGTRAAHNSSRSIKVIYATHIFFLTRVSTKTCDMQSNSEFKLYSL</sequence>
<evidence type="ECO:0000313" key="2">
    <source>
        <dbReference type="EMBL" id="JAC27686.1"/>
    </source>
</evidence>